<evidence type="ECO:0008006" key="3">
    <source>
        <dbReference type="Google" id="ProtNLM"/>
    </source>
</evidence>
<dbReference type="InterPro" id="IPR046871">
    <property type="entry name" value="Pro_CA_2"/>
</dbReference>
<dbReference type="EMBL" id="QUAH01000004">
    <property type="protein sequence ID" value="RFT16307.1"/>
    <property type="molecule type" value="Genomic_DNA"/>
</dbReference>
<dbReference type="Proteomes" id="UP000257323">
    <property type="component" value="Unassembled WGS sequence"/>
</dbReference>
<accession>A0A3E2BNU0</accession>
<comment type="caution">
    <text evidence="1">The sequence shown here is derived from an EMBL/GenBank/DDBJ whole genome shotgun (WGS) entry which is preliminary data.</text>
</comment>
<sequence length="127" mass="14357">MSEKRFVTAINCMDGRVQDCVNRWIKNLYRADYVDVITAPGPVKILAAGEPEFMLTSIKRCLAVSTEKHHSPAVAIVAHHDCAGNPLSKEEQLSQLYLAAEKIRENFPGLKVHLLWVNEDWQVEEVI</sequence>
<organism evidence="1 2">
    <name type="scientific">Candidatus Saccharicenans subterraneus</name>
    <dbReference type="NCBI Taxonomy" id="2508984"/>
    <lineage>
        <taxon>Bacteria</taxon>
        <taxon>Candidatus Aminicenantota</taxon>
        <taxon>Candidatus Aminicenantia</taxon>
        <taxon>Candidatus Aminicenantales</taxon>
        <taxon>Candidatus Saccharicenantaceae</taxon>
        <taxon>Candidatus Saccharicenans</taxon>
    </lineage>
</organism>
<name>A0A3E2BNU0_9BACT</name>
<evidence type="ECO:0000313" key="1">
    <source>
        <dbReference type="EMBL" id="RFT16307.1"/>
    </source>
</evidence>
<evidence type="ECO:0000313" key="2">
    <source>
        <dbReference type="Proteomes" id="UP000257323"/>
    </source>
</evidence>
<gene>
    <name evidence="1" type="ORF">OP8BY_1911</name>
</gene>
<protein>
    <recommendedName>
        <fullName evidence="3">Carbonic anhydrase</fullName>
    </recommendedName>
</protein>
<dbReference type="AlphaFoldDB" id="A0A3E2BNU0"/>
<proteinExistence type="predicted"/>
<dbReference type="Pfam" id="PF20393">
    <property type="entry name" value="Pro_CA_2"/>
    <property type="match status" value="1"/>
</dbReference>
<reference evidence="1 2" key="1">
    <citation type="submission" date="2018-08" db="EMBL/GenBank/DDBJ databases">
        <title>Genome analysis of the thermophilic bacterium of the candidate phylum Aminicenantes from deep subsurface aquifer revealed its physiology and ecological role.</title>
        <authorList>
            <person name="Kadnikov V.V."/>
            <person name="Mardanov A.V."/>
            <person name="Beletsky A.V."/>
            <person name="Karnachuk O.V."/>
            <person name="Ravin N.V."/>
        </authorList>
    </citation>
    <scope>NUCLEOTIDE SEQUENCE [LARGE SCALE GENOMIC DNA]</scope>
    <source>
        <strain evidence="1">BY38</strain>
    </source>
</reference>